<feature type="region of interest" description="Disordered" evidence="1">
    <location>
        <begin position="273"/>
        <end position="304"/>
    </location>
</feature>
<accession>A0A2I0AXK5</accession>
<organism evidence="2 3">
    <name type="scientific">Apostasia shenzhenica</name>
    <dbReference type="NCBI Taxonomy" id="1088818"/>
    <lineage>
        <taxon>Eukaryota</taxon>
        <taxon>Viridiplantae</taxon>
        <taxon>Streptophyta</taxon>
        <taxon>Embryophyta</taxon>
        <taxon>Tracheophyta</taxon>
        <taxon>Spermatophyta</taxon>
        <taxon>Magnoliopsida</taxon>
        <taxon>Liliopsida</taxon>
        <taxon>Asparagales</taxon>
        <taxon>Orchidaceae</taxon>
        <taxon>Apostasioideae</taxon>
        <taxon>Apostasia</taxon>
    </lineage>
</organism>
<dbReference type="PANTHER" id="PTHR37258:SF1">
    <property type="entry name" value="FANTOM PROTEIN"/>
    <property type="match status" value="1"/>
</dbReference>
<feature type="compositionally biased region" description="Low complexity" evidence="1">
    <location>
        <begin position="286"/>
        <end position="302"/>
    </location>
</feature>
<dbReference type="Proteomes" id="UP000236161">
    <property type="component" value="Unassembled WGS sequence"/>
</dbReference>
<reference evidence="2 3" key="1">
    <citation type="journal article" date="2017" name="Nature">
        <title>The Apostasia genome and the evolution of orchids.</title>
        <authorList>
            <person name="Zhang G.Q."/>
            <person name="Liu K.W."/>
            <person name="Li Z."/>
            <person name="Lohaus R."/>
            <person name="Hsiao Y.Y."/>
            <person name="Niu S.C."/>
            <person name="Wang J.Y."/>
            <person name="Lin Y.C."/>
            <person name="Xu Q."/>
            <person name="Chen L.J."/>
            <person name="Yoshida K."/>
            <person name="Fujiwara S."/>
            <person name="Wang Z.W."/>
            <person name="Zhang Y.Q."/>
            <person name="Mitsuda N."/>
            <person name="Wang M."/>
            <person name="Liu G.H."/>
            <person name="Pecoraro L."/>
            <person name="Huang H.X."/>
            <person name="Xiao X.J."/>
            <person name="Lin M."/>
            <person name="Wu X.Y."/>
            <person name="Wu W.L."/>
            <person name="Chen Y.Y."/>
            <person name="Chang S.B."/>
            <person name="Sakamoto S."/>
            <person name="Ohme-Takagi M."/>
            <person name="Yagi M."/>
            <person name="Zeng S.J."/>
            <person name="Shen C.Y."/>
            <person name="Yeh C.M."/>
            <person name="Luo Y.B."/>
            <person name="Tsai W.C."/>
            <person name="Van de Peer Y."/>
            <person name="Liu Z.J."/>
        </authorList>
    </citation>
    <scope>NUCLEOTIDE SEQUENCE [LARGE SCALE GENOMIC DNA]</scope>
    <source>
        <strain evidence="3">cv. Shenzhen</strain>
        <tissue evidence="2">Stem</tissue>
    </source>
</reference>
<proteinExistence type="predicted"/>
<keyword evidence="3" id="KW-1185">Reference proteome</keyword>
<dbReference type="STRING" id="1088818.A0A2I0AXK5"/>
<evidence type="ECO:0000313" key="3">
    <source>
        <dbReference type="Proteomes" id="UP000236161"/>
    </source>
</evidence>
<dbReference type="PANTHER" id="PTHR37258">
    <property type="entry name" value="FANTOM PROTEIN"/>
    <property type="match status" value="1"/>
</dbReference>
<feature type="region of interest" description="Disordered" evidence="1">
    <location>
        <begin position="36"/>
        <end position="82"/>
    </location>
</feature>
<dbReference type="OrthoDB" id="684590at2759"/>
<sequence length="312" mass="34378">MLCSIPASRASSSWLNRLRASKGFPVPSDLDLEQFLRPSSIPNPTSPPPELDVAGLLSARPPRSRKKHPPLVDPPAPGKRIGDDEELQLFDLMRNALSDLFVMGDPRDLAARRKGLRKQMNPRACVPSASASVDCGASRAALETPPSSADNSVAEAQKGRTKMRKRGTGGQAADSDLSAYSRTEVTVIDTSSSAWKSEKALYRKGMVWKVREKKVGNFCRKKRRLGLGEKIADKKRVRPLADLKGRDLCAKLESQDERCTLIDNGANAKEFVDHCQMPRRPKSWRSPRLPQKSSSPSKSSLPFRLQVIAAKK</sequence>
<dbReference type="EMBL" id="KZ451939">
    <property type="protein sequence ID" value="PKA60277.1"/>
    <property type="molecule type" value="Genomic_DNA"/>
</dbReference>
<evidence type="ECO:0000256" key="1">
    <source>
        <dbReference type="SAM" id="MobiDB-lite"/>
    </source>
</evidence>
<gene>
    <name evidence="2" type="ORF">AXF42_Ash008336</name>
</gene>
<dbReference type="AlphaFoldDB" id="A0A2I0AXK5"/>
<name>A0A2I0AXK5_9ASPA</name>
<evidence type="ECO:0000313" key="2">
    <source>
        <dbReference type="EMBL" id="PKA60277.1"/>
    </source>
</evidence>
<feature type="region of interest" description="Disordered" evidence="1">
    <location>
        <begin position="139"/>
        <end position="175"/>
    </location>
</feature>
<protein>
    <submittedName>
        <fullName evidence="2">Uncharacterized protein</fullName>
    </submittedName>
</protein>